<dbReference type="EMBL" id="UAQE01000001">
    <property type="protein sequence ID" value="SPU00934.1"/>
    <property type="molecule type" value="Genomic_DNA"/>
</dbReference>
<protein>
    <recommendedName>
        <fullName evidence="3">Lipoprotein</fullName>
    </recommendedName>
</protein>
<accession>A0A2X0XP20</accession>
<gene>
    <name evidence="1" type="ORF">NCTC7582_03734</name>
</gene>
<name>A0A2X0XP20_9BACI</name>
<dbReference type="PROSITE" id="PS51257">
    <property type="entry name" value="PROKAR_LIPOPROTEIN"/>
    <property type="match status" value="1"/>
</dbReference>
<dbReference type="AlphaFoldDB" id="A0A2X0XP20"/>
<organism evidence="1 2">
    <name type="scientific">Lysinibacillus capsici</name>
    <dbReference type="NCBI Taxonomy" id="2115968"/>
    <lineage>
        <taxon>Bacteria</taxon>
        <taxon>Bacillati</taxon>
        <taxon>Bacillota</taxon>
        <taxon>Bacilli</taxon>
        <taxon>Bacillales</taxon>
        <taxon>Bacillaceae</taxon>
        <taxon>Lysinibacillus</taxon>
    </lineage>
</organism>
<evidence type="ECO:0000313" key="1">
    <source>
        <dbReference type="EMBL" id="SPU00934.1"/>
    </source>
</evidence>
<evidence type="ECO:0000313" key="2">
    <source>
        <dbReference type="Proteomes" id="UP000251431"/>
    </source>
</evidence>
<proteinExistence type="predicted"/>
<reference evidence="1 2" key="1">
    <citation type="submission" date="2018-06" db="EMBL/GenBank/DDBJ databases">
        <authorList>
            <consortium name="Pathogen Informatics"/>
            <person name="Doyle S."/>
        </authorList>
    </citation>
    <scope>NUCLEOTIDE SEQUENCE [LARGE SCALE GENOMIC DNA]</scope>
    <source>
        <strain evidence="1 2">NCTC7582</strain>
    </source>
</reference>
<sequence>MKKIFLLFILLLLVGCNETVKTEEKTFPFPDEILKIIMMGQGANREVKTNI</sequence>
<evidence type="ECO:0008006" key="3">
    <source>
        <dbReference type="Google" id="ProtNLM"/>
    </source>
</evidence>
<dbReference type="Proteomes" id="UP000251431">
    <property type="component" value="Unassembled WGS sequence"/>
</dbReference>